<evidence type="ECO:0000256" key="1">
    <source>
        <dbReference type="SAM" id="MobiDB-lite"/>
    </source>
</evidence>
<feature type="region of interest" description="Disordered" evidence="1">
    <location>
        <begin position="277"/>
        <end position="297"/>
    </location>
</feature>
<proteinExistence type="predicted"/>
<dbReference type="GO" id="GO:0033549">
    <property type="term" value="F:MAP kinase phosphatase activity"/>
    <property type="evidence" value="ECO:0007669"/>
    <property type="project" value="InterPro"/>
</dbReference>
<accession>A0A9Q1JJN3</accession>
<dbReference type="GO" id="GO:0009734">
    <property type="term" value="P:auxin-activated signaling pathway"/>
    <property type="evidence" value="ECO:0007669"/>
    <property type="project" value="InterPro"/>
</dbReference>
<evidence type="ECO:0000313" key="2">
    <source>
        <dbReference type="EMBL" id="KAJ8421353.1"/>
    </source>
</evidence>
<dbReference type="Proteomes" id="UP001153076">
    <property type="component" value="Unassembled WGS sequence"/>
</dbReference>
<name>A0A9Q1JJN3_9CARY</name>
<dbReference type="InterPro" id="IPR044212">
    <property type="entry name" value="IBR5-like"/>
</dbReference>
<dbReference type="InterPro" id="IPR029021">
    <property type="entry name" value="Prot-tyrosine_phosphatase-like"/>
</dbReference>
<dbReference type="GO" id="GO:0009738">
    <property type="term" value="P:abscisic acid-activated signaling pathway"/>
    <property type="evidence" value="ECO:0007669"/>
    <property type="project" value="InterPro"/>
</dbReference>
<dbReference type="Gene3D" id="3.90.190.10">
    <property type="entry name" value="Protein tyrosine phosphatase superfamily"/>
    <property type="match status" value="1"/>
</dbReference>
<keyword evidence="3" id="KW-1185">Reference proteome</keyword>
<dbReference type="SUPFAM" id="SSF52799">
    <property type="entry name" value="(Phosphotyrosine protein) phosphatases II"/>
    <property type="match status" value="1"/>
</dbReference>
<evidence type="ECO:0000313" key="3">
    <source>
        <dbReference type="Proteomes" id="UP001153076"/>
    </source>
</evidence>
<dbReference type="OrthoDB" id="200660at2759"/>
<organism evidence="2 3">
    <name type="scientific">Carnegiea gigantea</name>
    <dbReference type="NCBI Taxonomy" id="171969"/>
    <lineage>
        <taxon>Eukaryota</taxon>
        <taxon>Viridiplantae</taxon>
        <taxon>Streptophyta</taxon>
        <taxon>Embryophyta</taxon>
        <taxon>Tracheophyta</taxon>
        <taxon>Spermatophyta</taxon>
        <taxon>Magnoliopsida</taxon>
        <taxon>eudicotyledons</taxon>
        <taxon>Gunneridae</taxon>
        <taxon>Pentapetalae</taxon>
        <taxon>Caryophyllales</taxon>
        <taxon>Cactineae</taxon>
        <taxon>Cactaceae</taxon>
        <taxon>Cactoideae</taxon>
        <taxon>Echinocereeae</taxon>
        <taxon>Carnegiea</taxon>
    </lineage>
</organism>
<dbReference type="PANTHER" id="PTHR47244">
    <property type="entry name" value="PROTEIN-TYROSINE-PHOSPHATASE IBR5"/>
    <property type="match status" value="1"/>
</dbReference>
<dbReference type="GO" id="GO:0005634">
    <property type="term" value="C:nucleus"/>
    <property type="evidence" value="ECO:0007669"/>
    <property type="project" value="TreeGrafter"/>
</dbReference>
<reference evidence="2" key="1">
    <citation type="submission" date="2022-04" db="EMBL/GenBank/DDBJ databases">
        <title>Carnegiea gigantea Genome sequencing and assembly v2.</title>
        <authorList>
            <person name="Copetti D."/>
            <person name="Sanderson M.J."/>
            <person name="Burquez A."/>
            <person name="Wojciechowski M.F."/>
        </authorList>
    </citation>
    <scope>NUCLEOTIDE SEQUENCE</scope>
    <source>
        <strain evidence="2">SGP5-SGP5p</strain>
        <tissue evidence="2">Aerial part</tissue>
    </source>
</reference>
<dbReference type="AlphaFoldDB" id="A0A9Q1JJN3"/>
<comment type="caution">
    <text evidence="2">The sequence shown here is derived from an EMBL/GenBank/DDBJ whole genome shotgun (WGS) entry which is preliminary data.</text>
</comment>
<dbReference type="PANTHER" id="PTHR47244:SF1">
    <property type="entry name" value="PROTEIN-TYROSINE-PHOSPHATASE IBR5"/>
    <property type="match status" value="1"/>
</dbReference>
<protein>
    <submittedName>
        <fullName evidence="2">Uncharacterized protein</fullName>
    </submittedName>
</protein>
<sequence length="297" mass="33265">MPLFHRTFSDLWSSLHAFSEQCEREKARVLVHCMTGKSRFSGAKRRNTLLAVPSRRRLPETALVARLQLAASEALINQADFDVQISLALCLSELIRITALNLPFEDELTKKAFRVIVSSFEAIPDSDGKSYHKRRRILESMSRVKSYVVLSPAIVIAYLMKCKGWGLAQSHQWVKERRPSVDLVQGAENLTNMQDKDVSNLVLLDKYALKYHLDRATYQQLQEYEQKLFGSIETSLAESFRFEFGRTDAAAVPTFNTGTGTSIFDRPLDVPQQFAFGAGQGVSQSNPSVGDIPMGGA</sequence>
<dbReference type="EMBL" id="JAKOGI010002763">
    <property type="protein sequence ID" value="KAJ8421353.1"/>
    <property type="molecule type" value="Genomic_DNA"/>
</dbReference>
<dbReference type="Pfam" id="PF20168">
    <property type="entry name" value="PDS5"/>
    <property type="match status" value="1"/>
</dbReference>
<gene>
    <name evidence="2" type="ORF">Cgig2_030902</name>
</gene>